<evidence type="ECO:0000313" key="2">
    <source>
        <dbReference type="Proteomes" id="UP001054945"/>
    </source>
</evidence>
<dbReference type="Proteomes" id="UP001054945">
    <property type="component" value="Unassembled WGS sequence"/>
</dbReference>
<dbReference type="AlphaFoldDB" id="A0AAV4RQ78"/>
<proteinExistence type="predicted"/>
<evidence type="ECO:0008006" key="3">
    <source>
        <dbReference type="Google" id="ProtNLM"/>
    </source>
</evidence>
<reference evidence="1 2" key="1">
    <citation type="submission" date="2021-06" db="EMBL/GenBank/DDBJ databases">
        <title>Caerostris extrusa draft genome.</title>
        <authorList>
            <person name="Kono N."/>
            <person name="Arakawa K."/>
        </authorList>
    </citation>
    <scope>NUCLEOTIDE SEQUENCE [LARGE SCALE GENOMIC DNA]</scope>
</reference>
<protein>
    <recommendedName>
        <fullName evidence="3">Ribosomal protein L32</fullName>
    </recommendedName>
</protein>
<organism evidence="1 2">
    <name type="scientific">Caerostris extrusa</name>
    <name type="common">Bark spider</name>
    <name type="synonym">Caerostris bankana</name>
    <dbReference type="NCBI Taxonomy" id="172846"/>
    <lineage>
        <taxon>Eukaryota</taxon>
        <taxon>Metazoa</taxon>
        <taxon>Ecdysozoa</taxon>
        <taxon>Arthropoda</taxon>
        <taxon>Chelicerata</taxon>
        <taxon>Arachnida</taxon>
        <taxon>Araneae</taxon>
        <taxon>Araneomorphae</taxon>
        <taxon>Entelegynae</taxon>
        <taxon>Araneoidea</taxon>
        <taxon>Araneidae</taxon>
        <taxon>Caerostris</taxon>
    </lineage>
</organism>
<accession>A0AAV4RQ78</accession>
<keyword evidence="2" id="KW-1185">Reference proteome</keyword>
<name>A0AAV4RQ78_CAEEX</name>
<gene>
    <name evidence="1" type="ORF">CEXT_558781</name>
</gene>
<dbReference type="EMBL" id="BPLR01008174">
    <property type="protein sequence ID" value="GIY22622.1"/>
    <property type="molecule type" value="Genomic_DNA"/>
</dbReference>
<sequence>MVNDLSQNPTTFEKVLIGERCRMIKKKESSYKLRTKKTIKSGSSNRLIFCPANKKRQAHKLSGTRGAAIKGTPKFEMMAS</sequence>
<evidence type="ECO:0000313" key="1">
    <source>
        <dbReference type="EMBL" id="GIY22622.1"/>
    </source>
</evidence>
<comment type="caution">
    <text evidence="1">The sequence shown here is derived from an EMBL/GenBank/DDBJ whole genome shotgun (WGS) entry which is preliminary data.</text>
</comment>